<dbReference type="EMBL" id="LKAM01000006">
    <property type="protein sequence ID" value="KUM48236.1"/>
    <property type="molecule type" value="Genomic_DNA"/>
</dbReference>
<dbReference type="AlphaFoldDB" id="A0A101LZI4"/>
<protein>
    <submittedName>
        <fullName evidence="2">Uncharacterized protein</fullName>
    </submittedName>
</protein>
<accession>A0A101LZI4</accession>
<name>A0A101LZI4_PICGL</name>
<proteinExistence type="predicted"/>
<sequence>MVMLLFLRVMHGSLFGIVGNAILHPWGESKKALASLGLVGEVEGTRLTIGRSRNVVARPIGKGRKVRRKIIYTIYPQACYGTTPSAPGMNHRERKRTL</sequence>
<keyword evidence="1" id="KW-0732">Signal</keyword>
<geneLocation type="mitochondrion" evidence="2"/>
<feature type="signal peptide" evidence="1">
    <location>
        <begin position="1"/>
        <end position="16"/>
    </location>
</feature>
<evidence type="ECO:0000313" key="2">
    <source>
        <dbReference type="EMBL" id="KUM48236.1"/>
    </source>
</evidence>
<reference evidence="2" key="1">
    <citation type="journal article" date="2015" name="Genome Biol. Evol.">
        <title>Organellar Genomes of White Spruce (Picea glauca): Assembly and Annotation.</title>
        <authorList>
            <person name="Jackman S.D."/>
            <person name="Warren R.L."/>
            <person name="Gibb E.A."/>
            <person name="Vandervalk B.P."/>
            <person name="Mohamadi H."/>
            <person name="Chu J."/>
            <person name="Raymond A."/>
            <person name="Pleasance S."/>
            <person name="Coope R."/>
            <person name="Wildung M.R."/>
            <person name="Ritland C.E."/>
            <person name="Bousquet J."/>
            <person name="Jones S.J."/>
            <person name="Bohlmann J."/>
            <person name="Birol I."/>
        </authorList>
    </citation>
    <scope>NUCLEOTIDE SEQUENCE [LARGE SCALE GENOMIC DNA]</scope>
    <source>
        <tissue evidence="2">Flushing bud</tissue>
    </source>
</reference>
<comment type="caution">
    <text evidence="2">The sequence shown here is derived from an EMBL/GenBank/DDBJ whole genome shotgun (WGS) entry which is preliminary data.</text>
</comment>
<evidence type="ECO:0000256" key="1">
    <source>
        <dbReference type="SAM" id="SignalP"/>
    </source>
</evidence>
<organism evidence="2">
    <name type="scientific">Picea glauca</name>
    <name type="common">White spruce</name>
    <name type="synonym">Pinus glauca</name>
    <dbReference type="NCBI Taxonomy" id="3330"/>
    <lineage>
        <taxon>Eukaryota</taxon>
        <taxon>Viridiplantae</taxon>
        <taxon>Streptophyta</taxon>
        <taxon>Embryophyta</taxon>
        <taxon>Tracheophyta</taxon>
        <taxon>Spermatophyta</taxon>
        <taxon>Pinopsida</taxon>
        <taxon>Pinidae</taxon>
        <taxon>Conifers I</taxon>
        <taxon>Pinales</taxon>
        <taxon>Pinaceae</taxon>
        <taxon>Picea</taxon>
    </lineage>
</organism>
<feature type="chain" id="PRO_5007100185" evidence="1">
    <location>
        <begin position="17"/>
        <end position="98"/>
    </location>
</feature>
<gene>
    <name evidence="2" type="ORF">ABT39_MTgene5233</name>
</gene>
<keyword evidence="2" id="KW-0496">Mitochondrion</keyword>